<dbReference type="Proteomes" id="UP000276133">
    <property type="component" value="Unassembled WGS sequence"/>
</dbReference>
<name>A0A3M7Q7I5_BRAPC</name>
<organism evidence="1 2">
    <name type="scientific">Brachionus plicatilis</name>
    <name type="common">Marine rotifer</name>
    <name type="synonym">Brachionus muelleri</name>
    <dbReference type="NCBI Taxonomy" id="10195"/>
    <lineage>
        <taxon>Eukaryota</taxon>
        <taxon>Metazoa</taxon>
        <taxon>Spiralia</taxon>
        <taxon>Gnathifera</taxon>
        <taxon>Rotifera</taxon>
        <taxon>Eurotatoria</taxon>
        <taxon>Monogononta</taxon>
        <taxon>Pseudotrocha</taxon>
        <taxon>Ploima</taxon>
        <taxon>Brachionidae</taxon>
        <taxon>Brachionus</taxon>
    </lineage>
</organism>
<dbReference type="EMBL" id="REGN01007058">
    <property type="protein sequence ID" value="RNA07407.1"/>
    <property type="molecule type" value="Genomic_DNA"/>
</dbReference>
<dbReference type="AlphaFoldDB" id="A0A3M7Q7I5"/>
<comment type="caution">
    <text evidence="1">The sequence shown here is derived from an EMBL/GenBank/DDBJ whole genome shotgun (WGS) entry which is preliminary data.</text>
</comment>
<gene>
    <name evidence="1" type="ORF">BpHYR1_033688</name>
</gene>
<evidence type="ECO:0000313" key="1">
    <source>
        <dbReference type="EMBL" id="RNA07407.1"/>
    </source>
</evidence>
<protein>
    <submittedName>
        <fullName evidence="1">Uncharacterized protein</fullName>
    </submittedName>
</protein>
<keyword evidence="2" id="KW-1185">Reference proteome</keyword>
<sequence>MALKKQYANYNKEHDHLSLVSQIQIFKLDDIQMRFWMTGTISIDPSSGRIVKTFMLKLHENSDIGQIYCIRQPKIT</sequence>
<evidence type="ECO:0000313" key="2">
    <source>
        <dbReference type="Proteomes" id="UP000276133"/>
    </source>
</evidence>
<accession>A0A3M7Q7I5</accession>
<reference evidence="1 2" key="1">
    <citation type="journal article" date="2018" name="Sci. Rep.">
        <title>Genomic signatures of local adaptation to the degree of environmental predictability in rotifers.</title>
        <authorList>
            <person name="Franch-Gras L."/>
            <person name="Hahn C."/>
            <person name="Garcia-Roger E.M."/>
            <person name="Carmona M.J."/>
            <person name="Serra M."/>
            <person name="Gomez A."/>
        </authorList>
    </citation>
    <scope>NUCLEOTIDE SEQUENCE [LARGE SCALE GENOMIC DNA]</scope>
    <source>
        <strain evidence="1">HYR1</strain>
    </source>
</reference>
<proteinExistence type="predicted"/>